<dbReference type="AlphaFoldDB" id="A0A9P1C8C0"/>
<evidence type="ECO:0000313" key="2">
    <source>
        <dbReference type="EMBL" id="CAI3986894.1"/>
    </source>
</evidence>
<comment type="caution">
    <text evidence="2">The sequence shown here is derived from an EMBL/GenBank/DDBJ whole genome shotgun (WGS) entry which is preliminary data.</text>
</comment>
<feature type="region of interest" description="Disordered" evidence="1">
    <location>
        <begin position="222"/>
        <end position="269"/>
    </location>
</feature>
<accession>A0A9P1C8C0</accession>
<dbReference type="EMBL" id="CAMXCT010001114">
    <property type="protein sequence ID" value="CAI3986894.1"/>
    <property type="molecule type" value="Genomic_DNA"/>
</dbReference>
<dbReference type="OrthoDB" id="452285at2759"/>
<evidence type="ECO:0000256" key="1">
    <source>
        <dbReference type="SAM" id="MobiDB-lite"/>
    </source>
</evidence>
<dbReference type="Proteomes" id="UP001152797">
    <property type="component" value="Unassembled WGS sequence"/>
</dbReference>
<reference evidence="3" key="2">
    <citation type="submission" date="2024-04" db="EMBL/GenBank/DDBJ databases">
        <authorList>
            <person name="Chen Y."/>
            <person name="Shah S."/>
            <person name="Dougan E. K."/>
            <person name="Thang M."/>
            <person name="Chan C."/>
        </authorList>
    </citation>
    <scope>NUCLEOTIDE SEQUENCE [LARGE SCALE GENOMIC DNA]</scope>
</reference>
<sequence length="393" mass="42557">MATVTPDVAAVDGELQKEVSTGSAASTDEAALATVDSDCSEPSPVAEKVVCRRCNQETDPKEALCQDKFRADLRWTCKACHALITQLNRHGVELKTVLTETESTVFFQKCKLARMNSADQRLAYSQARGVLKQEMIESASKVSSEGETGQFQPLSFWELKGYNTEKIEASAECRDHPLLGKTYKVEIESTSVQRIHSVTEQRILQMEADARERVLARTAPAAPLSAPMDLPQAPEDAPQGGKKRKTPDEKKALQEEAKAQRMAHKKRRKTETAACAAAAKLLPALKTCHEKMAGCNEKIAELSSVVALPDASKEQLDAAQIKLDSALATCTKLLGITAKGGSLSVVPSDQLATDKDLGTVVKDGNAAIRMAQAFIRVNKENLPKKAAKAKAKK</sequence>
<name>A0A9P1C8C0_9DINO</name>
<evidence type="ECO:0000313" key="4">
    <source>
        <dbReference type="Proteomes" id="UP001152797"/>
    </source>
</evidence>
<evidence type="ECO:0000313" key="3">
    <source>
        <dbReference type="EMBL" id="CAL1140269.1"/>
    </source>
</evidence>
<gene>
    <name evidence="2" type="ORF">C1SCF055_LOCUS14208</name>
</gene>
<reference evidence="2" key="1">
    <citation type="submission" date="2022-10" db="EMBL/GenBank/DDBJ databases">
        <authorList>
            <person name="Chen Y."/>
            <person name="Dougan E. K."/>
            <person name="Chan C."/>
            <person name="Rhodes N."/>
            <person name="Thang M."/>
        </authorList>
    </citation>
    <scope>NUCLEOTIDE SEQUENCE</scope>
</reference>
<dbReference type="EMBL" id="CAMXCT020001114">
    <property type="protein sequence ID" value="CAL1140269.1"/>
    <property type="molecule type" value="Genomic_DNA"/>
</dbReference>
<protein>
    <submittedName>
        <fullName evidence="2">Uncharacterized protein</fullName>
    </submittedName>
</protein>
<feature type="compositionally biased region" description="Basic and acidic residues" evidence="1">
    <location>
        <begin position="246"/>
        <end position="259"/>
    </location>
</feature>
<organism evidence="2">
    <name type="scientific">Cladocopium goreaui</name>
    <dbReference type="NCBI Taxonomy" id="2562237"/>
    <lineage>
        <taxon>Eukaryota</taxon>
        <taxon>Sar</taxon>
        <taxon>Alveolata</taxon>
        <taxon>Dinophyceae</taxon>
        <taxon>Suessiales</taxon>
        <taxon>Symbiodiniaceae</taxon>
        <taxon>Cladocopium</taxon>
    </lineage>
</organism>
<proteinExistence type="predicted"/>
<keyword evidence="4" id="KW-1185">Reference proteome</keyword>
<dbReference type="EMBL" id="CAMXCT030001114">
    <property type="protein sequence ID" value="CAL4774206.1"/>
    <property type="molecule type" value="Genomic_DNA"/>
</dbReference>